<feature type="compositionally biased region" description="Low complexity" evidence="1">
    <location>
        <begin position="656"/>
        <end position="672"/>
    </location>
</feature>
<sequence>MSGIEAEPAALTVEGTVLVDLTAARSLPGRHNAQNAAFAYATARALGRSLPLFVADDGLLDHGVDRHAERLAAVAARGAADRGAGAVLRHRGHGGPALHRRYGERGGALDQSGAVQPAAVRVRQAGPDRLRRLDVRRGPEGRGRARRQHRVRPVGADGRPVADPAGHRPDPADYHHLHGRLLHGRGAAEVGGGVGGGRRGRGGVAVFHVQPHARPPEPLPVARDDRHPPDRPRVRGDPRRGPGRARHRRGGDETPRSRPAHRLHLFRRRRGVRPGAVADHDRALRLHRHSRDAQGDEAERLLRTDGGGGAVHADRAAGLHQHRGEPESDPDQGDDPALHQLWRVRGRDRGGLPDAGAGAGQGEGSRPAGRQSGAAGHPRPVRPGLCRADGRRADPCAGDGRQPGRPHPVRDHAARAGGSARSHPQSAEGAAAVAARDAGGRAPDLPRRRDRGRGRPLLPRHGGSVVEGASGDRAGWGLDLFGAGGGGPAVGADPAEDRHGRPSDPERAGAVRGGRGEGDRRGRPDGREPDGDADRDPVRSGGAGGHVVGRALGGDPGCGAAAGGPGGAGGQIDPSPLGGEGRRRSLPLAAGVGGGVDHHRGLRLHRLGGQSGGVRPAEAGGAQPRRFLEGDAEARPAEGADRGDDHRPGPGRHRVAAGPGAVAVHPAQPAVRLHPGVRLDVGGRGGHGRHRPPEEVQHGGGGQPLRPQARHPDAHPATGRGHTDRPDHPGAGAADHSRRQAMGPVAAGLPC</sequence>
<organism evidence="2 3">
    <name type="scientific">Parastrongyloides trichosuri</name>
    <name type="common">Possum-specific nematode worm</name>
    <dbReference type="NCBI Taxonomy" id="131310"/>
    <lineage>
        <taxon>Eukaryota</taxon>
        <taxon>Metazoa</taxon>
        <taxon>Ecdysozoa</taxon>
        <taxon>Nematoda</taxon>
        <taxon>Chromadorea</taxon>
        <taxon>Rhabditida</taxon>
        <taxon>Tylenchina</taxon>
        <taxon>Panagrolaimomorpha</taxon>
        <taxon>Strongyloidoidea</taxon>
        <taxon>Strongyloididae</taxon>
        <taxon>Parastrongyloides</taxon>
    </lineage>
</organism>
<feature type="region of interest" description="Disordered" evidence="1">
    <location>
        <begin position="136"/>
        <end position="177"/>
    </location>
</feature>
<feature type="compositionally biased region" description="Basic and acidic residues" evidence="1">
    <location>
        <begin position="165"/>
        <end position="176"/>
    </location>
</feature>
<feature type="compositionally biased region" description="Basic and acidic residues" evidence="1">
    <location>
        <begin position="317"/>
        <end position="326"/>
    </location>
</feature>
<feature type="compositionally biased region" description="Basic and acidic residues" evidence="1">
    <location>
        <begin position="222"/>
        <end position="240"/>
    </location>
</feature>
<feature type="compositionally biased region" description="Low complexity" evidence="1">
    <location>
        <begin position="427"/>
        <end position="443"/>
    </location>
</feature>
<proteinExistence type="predicted"/>
<name>A0A0N5A0A0_PARTI</name>
<feature type="region of interest" description="Disordered" evidence="1">
    <location>
        <begin position="606"/>
        <end position="625"/>
    </location>
</feature>
<feature type="compositionally biased region" description="Gly residues" evidence="1">
    <location>
        <begin position="541"/>
        <end position="570"/>
    </location>
</feature>
<dbReference type="Proteomes" id="UP000038045">
    <property type="component" value="Unplaced"/>
</dbReference>
<feature type="region of interest" description="Disordered" evidence="1">
    <location>
        <begin position="485"/>
        <end position="600"/>
    </location>
</feature>
<feature type="compositionally biased region" description="Basic and acidic residues" evidence="1">
    <location>
        <begin position="631"/>
        <end position="648"/>
    </location>
</feature>
<protein>
    <submittedName>
        <fullName evidence="3">Glycosyltransferase</fullName>
    </submittedName>
</protein>
<accession>A0A0N5A0A0</accession>
<keyword evidence="2" id="KW-1185">Reference proteome</keyword>
<dbReference type="AlphaFoldDB" id="A0A0N5A0A0"/>
<feature type="region of interest" description="Disordered" evidence="1">
    <location>
        <begin position="317"/>
        <end position="470"/>
    </location>
</feature>
<evidence type="ECO:0000313" key="3">
    <source>
        <dbReference type="WBParaSite" id="PTRK_0001477000.1"/>
    </source>
</evidence>
<evidence type="ECO:0000256" key="1">
    <source>
        <dbReference type="SAM" id="MobiDB-lite"/>
    </source>
</evidence>
<feature type="region of interest" description="Disordered" evidence="1">
    <location>
        <begin position="631"/>
        <end position="751"/>
    </location>
</feature>
<reference evidence="3" key="1">
    <citation type="submission" date="2017-02" db="UniProtKB">
        <authorList>
            <consortium name="WormBaseParasite"/>
        </authorList>
    </citation>
    <scope>IDENTIFICATION</scope>
</reference>
<evidence type="ECO:0000313" key="2">
    <source>
        <dbReference type="Proteomes" id="UP000038045"/>
    </source>
</evidence>
<feature type="compositionally biased region" description="Basic and acidic residues" evidence="1">
    <location>
        <begin position="495"/>
        <end position="538"/>
    </location>
</feature>
<feature type="region of interest" description="Disordered" evidence="1">
    <location>
        <begin position="210"/>
        <end position="298"/>
    </location>
</feature>
<feature type="compositionally biased region" description="Basic residues" evidence="1">
    <location>
        <begin position="258"/>
        <end position="272"/>
    </location>
</feature>
<dbReference type="WBParaSite" id="PTRK_0001477000.1">
    <property type="protein sequence ID" value="PTRK_0001477000.1"/>
    <property type="gene ID" value="PTRK_0001477000"/>
</dbReference>